<evidence type="ECO:0000313" key="1">
    <source>
        <dbReference type="EMBL" id="RUT70403.1"/>
    </source>
</evidence>
<protein>
    <submittedName>
        <fullName evidence="1">Acyltransferase</fullName>
    </submittedName>
</protein>
<keyword evidence="1" id="KW-0808">Transferase</keyword>
<dbReference type="CDD" id="cd04647">
    <property type="entry name" value="LbH_MAT_like"/>
    <property type="match status" value="1"/>
</dbReference>
<dbReference type="RefSeq" id="WP_127338486.1">
    <property type="nucleotide sequence ID" value="NZ_QWDM01000006.1"/>
</dbReference>
<keyword evidence="1" id="KW-0012">Acyltransferase</keyword>
<dbReference type="Gene3D" id="2.160.10.10">
    <property type="entry name" value="Hexapeptide repeat proteins"/>
    <property type="match status" value="1"/>
</dbReference>
<dbReference type="GO" id="GO:0016746">
    <property type="term" value="F:acyltransferase activity"/>
    <property type="evidence" value="ECO:0007669"/>
    <property type="project" value="UniProtKB-KW"/>
</dbReference>
<dbReference type="InterPro" id="IPR011004">
    <property type="entry name" value="Trimer_LpxA-like_sf"/>
</dbReference>
<keyword evidence="2" id="KW-1185">Reference proteome</keyword>
<sequence length="190" mass="21139">MIFKIFWIIRALIYKAFIGKIGFPSYIGKPVYLGRINRVFIGKKVRIFPGARIEVIDNLSSIVFEDDISVGQNLHIISGGNLIIKTRTTISANVFISNLDHDYKAIEVHILEQPNIIRETLIGENCFIGYGAVIQAGTILGNHCIVGSNSVVRGSFPDYSVIVGAPAKVVKRYNADKKQWEKTNPEGTFI</sequence>
<dbReference type="AlphaFoldDB" id="A0A434A7P2"/>
<comment type="caution">
    <text evidence="1">The sequence shown here is derived from an EMBL/GenBank/DDBJ whole genome shotgun (WGS) entry which is preliminary data.</text>
</comment>
<dbReference type="Proteomes" id="UP000288102">
    <property type="component" value="Unassembled WGS sequence"/>
</dbReference>
<dbReference type="SUPFAM" id="SSF51161">
    <property type="entry name" value="Trimeric LpxA-like enzymes"/>
    <property type="match status" value="1"/>
</dbReference>
<evidence type="ECO:0000313" key="2">
    <source>
        <dbReference type="Proteomes" id="UP000288102"/>
    </source>
</evidence>
<gene>
    <name evidence="1" type="ORF">D0817_11355</name>
</gene>
<proteinExistence type="predicted"/>
<dbReference type="Pfam" id="PF00132">
    <property type="entry name" value="Hexapep"/>
    <property type="match status" value="1"/>
</dbReference>
<dbReference type="PANTHER" id="PTHR23416">
    <property type="entry name" value="SIALIC ACID SYNTHASE-RELATED"/>
    <property type="match status" value="1"/>
</dbReference>
<reference evidence="2" key="1">
    <citation type="journal article" date="2019" name="Syst. Appl. Microbiol.">
        <title>Flavobacterium circumlabens sp. nov. and Flavobacterium cupreum sp. nov., two psychrotrophic species isolated from Antarctic environmental samples.</title>
        <authorList>
            <person name="Kralova S."/>
            <person name="Busse H.-J."/>
            <person name="Svec P."/>
            <person name="Maslanova I."/>
            <person name="Stankova E."/>
            <person name="Bartak M."/>
            <person name="Sedlacek I."/>
        </authorList>
    </citation>
    <scope>NUCLEOTIDE SEQUENCE [LARGE SCALE GENOMIC DNA]</scope>
    <source>
        <strain evidence="2">CCM 8825</strain>
    </source>
</reference>
<dbReference type="InterPro" id="IPR051159">
    <property type="entry name" value="Hexapeptide_acetyltransf"/>
</dbReference>
<dbReference type="EMBL" id="QWDM01000006">
    <property type="protein sequence ID" value="RUT70403.1"/>
    <property type="molecule type" value="Genomic_DNA"/>
</dbReference>
<dbReference type="PANTHER" id="PTHR23416:SF78">
    <property type="entry name" value="LIPOPOLYSACCHARIDE BIOSYNTHESIS O-ACETYL TRANSFERASE WBBJ-RELATED"/>
    <property type="match status" value="1"/>
</dbReference>
<accession>A0A434A7P2</accession>
<dbReference type="InterPro" id="IPR001451">
    <property type="entry name" value="Hexapep"/>
</dbReference>
<organism evidence="1 2">
    <name type="scientific">Flavobacterium cupreum</name>
    <dbReference type="NCBI Taxonomy" id="2133766"/>
    <lineage>
        <taxon>Bacteria</taxon>
        <taxon>Pseudomonadati</taxon>
        <taxon>Bacteroidota</taxon>
        <taxon>Flavobacteriia</taxon>
        <taxon>Flavobacteriales</taxon>
        <taxon>Flavobacteriaceae</taxon>
        <taxon>Flavobacterium</taxon>
    </lineage>
</organism>
<dbReference type="OrthoDB" id="9801697at2"/>
<name>A0A434A7P2_9FLAO</name>